<sequence length="141" mass="14960">MGGVGPYHKVTLQMQALAQLRDVGQALAAALALLARRGLCHCDLKPANVMRFRGRWKIIDIEGAVSLASASAAVKPDDFTPLYACPELARAWLDALAAPGGSARAASCTPTSKMDVWSAGVVLLDVLARQCAFEDEFTGFQ</sequence>
<accession>A0ABN9SWI2</accession>
<dbReference type="EMBL" id="CAUYUJ010013892">
    <property type="protein sequence ID" value="CAK0836890.1"/>
    <property type="molecule type" value="Genomic_DNA"/>
</dbReference>
<dbReference type="Proteomes" id="UP001189429">
    <property type="component" value="Unassembled WGS sequence"/>
</dbReference>
<dbReference type="PROSITE" id="PS50011">
    <property type="entry name" value="PROTEIN_KINASE_DOM"/>
    <property type="match status" value="1"/>
</dbReference>
<keyword evidence="3" id="KW-1185">Reference proteome</keyword>
<dbReference type="SUPFAM" id="SSF56112">
    <property type="entry name" value="Protein kinase-like (PK-like)"/>
    <property type="match status" value="1"/>
</dbReference>
<comment type="caution">
    <text evidence="2">The sequence shown here is derived from an EMBL/GenBank/DDBJ whole genome shotgun (WGS) entry which is preliminary data.</text>
</comment>
<dbReference type="PANTHER" id="PTHR44167">
    <property type="entry name" value="OVARIAN-SPECIFIC SERINE/THREONINE-PROTEIN KINASE LOK-RELATED"/>
    <property type="match status" value="1"/>
</dbReference>
<organism evidence="2 3">
    <name type="scientific">Prorocentrum cordatum</name>
    <dbReference type="NCBI Taxonomy" id="2364126"/>
    <lineage>
        <taxon>Eukaryota</taxon>
        <taxon>Sar</taxon>
        <taxon>Alveolata</taxon>
        <taxon>Dinophyceae</taxon>
        <taxon>Prorocentrales</taxon>
        <taxon>Prorocentraceae</taxon>
        <taxon>Prorocentrum</taxon>
    </lineage>
</organism>
<feature type="domain" description="Protein kinase" evidence="1">
    <location>
        <begin position="1"/>
        <end position="141"/>
    </location>
</feature>
<evidence type="ECO:0000313" key="3">
    <source>
        <dbReference type="Proteomes" id="UP001189429"/>
    </source>
</evidence>
<reference evidence="2" key="1">
    <citation type="submission" date="2023-10" db="EMBL/GenBank/DDBJ databases">
        <authorList>
            <person name="Chen Y."/>
            <person name="Shah S."/>
            <person name="Dougan E. K."/>
            <person name="Thang M."/>
            <person name="Chan C."/>
        </authorList>
    </citation>
    <scope>NUCLEOTIDE SEQUENCE [LARGE SCALE GENOMIC DNA]</scope>
</reference>
<dbReference type="Pfam" id="PF00069">
    <property type="entry name" value="Pkinase"/>
    <property type="match status" value="1"/>
</dbReference>
<dbReference type="InterPro" id="IPR000719">
    <property type="entry name" value="Prot_kinase_dom"/>
</dbReference>
<protein>
    <recommendedName>
        <fullName evidence="1">Protein kinase domain-containing protein</fullName>
    </recommendedName>
</protein>
<dbReference type="Gene3D" id="1.10.510.10">
    <property type="entry name" value="Transferase(Phosphotransferase) domain 1"/>
    <property type="match status" value="1"/>
</dbReference>
<gene>
    <name evidence="2" type="ORF">PCOR1329_LOCUS33249</name>
</gene>
<evidence type="ECO:0000259" key="1">
    <source>
        <dbReference type="PROSITE" id="PS50011"/>
    </source>
</evidence>
<feature type="non-terminal residue" evidence="2">
    <location>
        <position position="141"/>
    </location>
</feature>
<evidence type="ECO:0000313" key="2">
    <source>
        <dbReference type="EMBL" id="CAK0836890.1"/>
    </source>
</evidence>
<dbReference type="InterPro" id="IPR011009">
    <property type="entry name" value="Kinase-like_dom_sf"/>
</dbReference>
<proteinExistence type="predicted"/>
<name>A0ABN9SWI2_9DINO</name>
<dbReference type="PANTHER" id="PTHR44167:SF18">
    <property type="entry name" value="PROTEIN KINASE DOMAIN-CONTAINING PROTEIN"/>
    <property type="match status" value="1"/>
</dbReference>